<evidence type="ECO:0000256" key="6">
    <source>
        <dbReference type="SAM" id="Phobius"/>
    </source>
</evidence>
<feature type="transmembrane region" description="Helical" evidence="6">
    <location>
        <begin position="139"/>
        <end position="162"/>
    </location>
</feature>
<keyword evidence="3 6" id="KW-0812">Transmembrane</keyword>
<reference evidence="7 8" key="1">
    <citation type="submission" date="2023-10" db="EMBL/GenBank/DDBJ databases">
        <title>Rubellicoccus peritrichatus gen. nov., sp. nov., isolated from an algae of coral reef tank.</title>
        <authorList>
            <person name="Luo J."/>
        </authorList>
    </citation>
    <scope>NUCLEOTIDE SEQUENCE [LARGE SCALE GENOMIC DNA]</scope>
    <source>
        <strain evidence="7 8">CR14</strain>
    </source>
</reference>
<proteinExistence type="inferred from homology"/>
<keyword evidence="5 6" id="KW-0472">Membrane</keyword>
<dbReference type="GO" id="GO:0016020">
    <property type="term" value="C:membrane"/>
    <property type="evidence" value="ECO:0007669"/>
    <property type="project" value="UniProtKB-SubCell"/>
</dbReference>
<feature type="transmembrane region" description="Helical" evidence="6">
    <location>
        <begin position="200"/>
        <end position="217"/>
    </location>
</feature>
<evidence type="ECO:0000256" key="2">
    <source>
        <dbReference type="ARBA" id="ARBA00009773"/>
    </source>
</evidence>
<evidence type="ECO:0000256" key="3">
    <source>
        <dbReference type="ARBA" id="ARBA00022692"/>
    </source>
</evidence>
<feature type="transmembrane region" description="Helical" evidence="6">
    <location>
        <begin position="32"/>
        <end position="52"/>
    </location>
</feature>
<evidence type="ECO:0000256" key="1">
    <source>
        <dbReference type="ARBA" id="ARBA00004141"/>
    </source>
</evidence>
<dbReference type="RefSeq" id="WP_317834953.1">
    <property type="nucleotide sequence ID" value="NZ_CP136920.1"/>
</dbReference>
<dbReference type="EMBL" id="CP136920">
    <property type="protein sequence ID" value="WOO42433.1"/>
    <property type="molecule type" value="Genomic_DNA"/>
</dbReference>
<dbReference type="GO" id="GO:0055085">
    <property type="term" value="P:transmembrane transport"/>
    <property type="evidence" value="ECO:0007669"/>
    <property type="project" value="TreeGrafter"/>
</dbReference>
<keyword evidence="8" id="KW-1185">Reference proteome</keyword>
<dbReference type="Pfam" id="PF01594">
    <property type="entry name" value="AI-2E_transport"/>
    <property type="match status" value="1"/>
</dbReference>
<dbReference type="Proteomes" id="UP001304300">
    <property type="component" value="Chromosome"/>
</dbReference>
<feature type="transmembrane region" description="Helical" evidence="6">
    <location>
        <begin position="223"/>
        <end position="253"/>
    </location>
</feature>
<comment type="subcellular location">
    <subcellularLocation>
        <location evidence="1">Membrane</location>
        <topology evidence="1">Multi-pass membrane protein</topology>
    </subcellularLocation>
</comment>
<dbReference type="InterPro" id="IPR002549">
    <property type="entry name" value="AI-2E-like"/>
</dbReference>
<dbReference type="PANTHER" id="PTHR21716:SF64">
    <property type="entry name" value="AI-2 TRANSPORT PROTEIN TQSA"/>
    <property type="match status" value="1"/>
</dbReference>
<organism evidence="7 8">
    <name type="scientific">Rubellicoccus peritrichatus</name>
    <dbReference type="NCBI Taxonomy" id="3080537"/>
    <lineage>
        <taxon>Bacteria</taxon>
        <taxon>Pseudomonadati</taxon>
        <taxon>Verrucomicrobiota</taxon>
        <taxon>Opitutia</taxon>
        <taxon>Puniceicoccales</taxon>
        <taxon>Cerasicoccaceae</taxon>
        <taxon>Rubellicoccus</taxon>
    </lineage>
</organism>
<dbReference type="AlphaFoldDB" id="A0AAQ3LEZ2"/>
<protein>
    <submittedName>
        <fullName evidence="7">AI-2E family transporter</fullName>
    </submittedName>
</protein>
<accession>A0AAQ3LEZ2</accession>
<keyword evidence="4 6" id="KW-1133">Transmembrane helix</keyword>
<feature type="transmembrane region" description="Helical" evidence="6">
    <location>
        <begin position="64"/>
        <end position="84"/>
    </location>
</feature>
<dbReference type="PANTHER" id="PTHR21716">
    <property type="entry name" value="TRANSMEMBRANE PROTEIN"/>
    <property type="match status" value="1"/>
</dbReference>
<gene>
    <name evidence="7" type="ORF">RZN69_04975</name>
</gene>
<name>A0AAQ3LEZ2_9BACT</name>
<feature type="transmembrane region" description="Helical" evidence="6">
    <location>
        <begin position="7"/>
        <end position="26"/>
    </location>
</feature>
<evidence type="ECO:0000313" key="7">
    <source>
        <dbReference type="EMBL" id="WOO42433.1"/>
    </source>
</evidence>
<feature type="transmembrane region" description="Helical" evidence="6">
    <location>
        <begin position="290"/>
        <end position="312"/>
    </location>
</feature>
<evidence type="ECO:0000256" key="4">
    <source>
        <dbReference type="ARBA" id="ARBA00022989"/>
    </source>
</evidence>
<dbReference type="KEGG" id="puo:RZN69_04975"/>
<sequence>MSAPRTASGIRILVVIAALIIIIAGLKAAAAIVVPFLLAVFVVILVAPWYFWMQRKGVPSALSLLVIVAALLALGIFGASFFTATVNSFVRNLPQYQTILTQQVSEATGWLEARGVEVPEDAFNQALDTQKLFAYARTIAGSVTILLSNGFVITLVAIFILLEAARLPGKIRNLPGMTDRRWDDFLGIVGNVRQYMAMKTVMSLLTAVLVGSMLWLLDVDYPILLAVLAFLLNFVPSIGSIIAAIPGILLALILQGLGDATICAIGYIIINVGVSNFLEPKYMGKGLGISPMIIIVSLFLWGWILGPVGMLLSVPLTMTIKVALESNPRTRSIAFLLSDGVPMQDEQQEKAGR</sequence>
<evidence type="ECO:0000256" key="5">
    <source>
        <dbReference type="ARBA" id="ARBA00023136"/>
    </source>
</evidence>
<evidence type="ECO:0000313" key="8">
    <source>
        <dbReference type="Proteomes" id="UP001304300"/>
    </source>
</evidence>
<comment type="similarity">
    <text evidence="2">Belongs to the autoinducer-2 exporter (AI-2E) (TC 2.A.86) family.</text>
</comment>